<dbReference type="AlphaFoldDB" id="A6NPM5"/>
<dbReference type="STRING" id="411467.BACCAP_00141"/>
<gene>
    <name evidence="5" type="ORF">BACCAP_00141</name>
</gene>
<name>A6NPM5_9FIRM</name>
<dbReference type="GO" id="GO:0016747">
    <property type="term" value="F:acyltransferase activity, transferring groups other than amino-acyl groups"/>
    <property type="evidence" value="ECO:0007669"/>
    <property type="project" value="InterPro"/>
</dbReference>
<dbReference type="OrthoDB" id="9785602at2"/>
<dbReference type="RefSeq" id="WP_006570706.1">
    <property type="nucleotide sequence ID" value="NZ_AAXG02000001.1"/>
</dbReference>
<evidence type="ECO:0000259" key="4">
    <source>
        <dbReference type="PROSITE" id="PS51186"/>
    </source>
</evidence>
<keyword evidence="6" id="KW-1185">Reference proteome</keyword>
<dbReference type="PANTHER" id="PTHR43792">
    <property type="entry name" value="GNAT FAMILY, PUTATIVE (AFU_ORTHOLOGUE AFUA_3G00765)-RELATED-RELATED"/>
    <property type="match status" value="1"/>
</dbReference>
<reference evidence="5 6" key="2">
    <citation type="submission" date="2007-06" db="EMBL/GenBank/DDBJ databases">
        <title>Draft genome sequence of Pseudoflavonifractor capillosus ATCC 29799.</title>
        <authorList>
            <person name="Sudarsanam P."/>
            <person name="Ley R."/>
            <person name="Guruge J."/>
            <person name="Turnbaugh P.J."/>
            <person name="Mahowald M."/>
            <person name="Liep D."/>
            <person name="Gordon J."/>
        </authorList>
    </citation>
    <scope>NUCLEOTIDE SEQUENCE [LARGE SCALE GENOMIC DNA]</scope>
    <source>
        <strain evidence="5 6">ATCC 29799</strain>
    </source>
</reference>
<dbReference type="SUPFAM" id="SSF55729">
    <property type="entry name" value="Acyl-CoA N-acyltransferases (Nat)"/>
    <property type="match status" value="1"/>
</dbReference>
<dbReference type="CDD" id="cd04301">
    <property type="entry name" value="NAT_SF"/>
    <property type="match status" value="1"/>
</dbReference>
<dbReference type="InterPro" id="IPR016181">
    <property type="entry name" value="Acyl_CoA_acyltransferase"/>
</dbReference>
<comment type="caution">
    <text evidence="5">The sequence shown here is derived from an EMBL/GenBank/DDBJ whole genome shotgun (WGS) entry which is preliminary data.</text>
</comment>
<feature type="domain" description="N-acetyltransferase" evidence="4">
    <location>
        <begin position="11"/>
        <end position="167"/>
    </location>
</feature>
<evidence type="ECO:0000256" key="1">
    <source>
        <dbReference type="ARBA" id="ARBA00022679"/>
    </source>
</evidence>
<organism evidence="5 6">
    <name type="scientific">Pseudoflavonifractor capillosus ATCC 29799</name>
    <dbReference type="NCBI Taxonomy" id="411467"/>
    <lineage>
        <taxon>Bacteria</taxon>
        <taxon>Bacillati</taxon>
        <taxon>Bacillota</taxon>
        <taxon>Clostridia</taxon>
        <taxon>Eubacteriales</taxon>
        <taxon>Oscillospiraceae</taxon>
        <taxon>Pseudoflavonifractor</taxon>
    </lineage>
</organism>
<keyword evidence="2" id="KW-0012">Acyltransferase</keyword>
<evidence type="ECO:0000313" key="6">
    <source>
        <dbReference type="Proteomes" id="UP000003639"/>
    </source>
</evidence>
<reference evidence="5 6" key="1">
    <citation type="submission" date="2007-04" db="EMBL/GenBank/DDBJ databases">
        <authorList>
            <person name="Fulton L."/>
            <person name="Clifton S."/>
            <person name="Fulton B."/>
            <person name="Xu J."/>
            <person name="Minx P."/>
            <person name="Pepin K.H."/>
            <person name="Johnson M."/>
            <person name="Thiruvilangam P."/>
            <person name="Bhonagiri V."/>
            <person name="Nash W.E."/>
            <person name="Mardis E.R."/>
            <person name="Wilson R.K."/>
        </authorList>
    </citation>
    <scope>NUCLEOTIDE SEQUENCE [LARGE SCALE GENOMIC DNA]</scope>
    <source>
        <strain evidence="5 6">ATCC 29799</strain>
    </source>
</reference>
<comment type="similarity">
    <text evidence="3">Belongs to the acetyltransferase family. RimJ subfamily.</text>
</comment>
<dbReference type="InterPro" id="IPR051531">
    <property type="entry name" value="N-acetyltransferase"/>
</dbReference>
<proteinExistence type="inferred from homology"/>
<evidence type="ECO:0000256" key="3">
    <source>
        <dbReference type="ARBA" id="ARBA00038502"/>
    </source>
</evidence>
<evidence type="ECO:0000313" key="5">
    <source>
        <dbReference type="EMBL" id="EDN02107.1"/>
    </source>
</evidence>
<dbReference type="Gene3D" id="3.40.630.30">
    <property type="match status" value="1"/>
</dbReference>
<protein>
    <submittedName>
        <fullName evidence="5">Acetyltransferase, GNAT family</fullName>
    </submittedName>
</protein>
<dbReference type="PANTHER" id="PTHR43792:SF8">
    <property type="entry name" value="[RIBOSOMAL PROTEIN US5]-ALANINE N-ACETYLTRANSFERASE"/>
    <property type="match status" value="1"/>
</dbReference>
<evidence type="ECO:0000256" key="2">
    <source>
        <dbReference type="ARBA" id="ARBA00023315"/>
    </source>
</evidence>
<accession>A6NPM5</accession>
<dbReference type="eggNOG" id="COG1670">
    <property type="taxonomic scope" value="Bacteria"/>
</dbReference>
<sequence>MKINDIETPRLLLRGFTKEDALWAYSIWNNPEMGQYLTDEAKEEIDDEYLNMLEGLGEDEECCYLIPVFKDSLERVGTCSFMVSDDKKVYDIGYCVHKNFWRQGYATEIVQGMVDYARSQGAEKVTIYVNQENAASNRVAQKCGGKIVSESISKKKGTDIIMKDYKYEIVL</sequence>
<dbReference type="PROSITE" id="PS51186">
    <property type="entry name" value="GNAT"/>
    <property type="match status" value="1"/>
</dbReference>
<dbReference type="InterPro" id="IPR000182">
    <property type="entry name" value="GNAT_dom"/>
</dbReference>
<dbReference type="EMBL" id="AAXG02000001">
    <property type="protein sequence ID" value="EDN02107.1"/>
    <property type="molecule type" value="Genomic_DNA"/>
</dbReference>
<keyword evidence="1 5" id="KW-0808">Transferase</keyword>
<dbReference type="Proteomes" id="UP000003639">
    <property type="component" value="Unassembled WGS sequence"/>
</dbReference>
<dbReference type="Pfam" id="PF13302">
    <property type="entry name" value="Acetyltransf_3"/>
    <property type="match status" value="1"/>
</dbReference>